<dbReference type="EMBL" id="CP007511">
    <property type="protein sequence ID" value="AJE14977.1"/>
    <property type="molecule type" value="Genomic_DNA"/>
</dbReference>
<dbReference type="GeneID" id="77259845"/>
<protein>
    <recommendedName>
        <fullName evidence="6">LPXTG-motif cell wall anchor domain-containing protein</fullName>
    </recommendedName>
</protein>
<evidence type="ECO:0000313" key="5">
    <source>
        <dbReference type="Proteomes" id="UP000182276"/>
    </source>
</evidence>
<keyword evidence="1" id="KW-0812">Transmembrane</keyword>
<keyword evidence="1" id="KW-1133">Transmembrane helix</keyword>
<dbReference type="Proteomes" id="UP000182276">
    <property type="component" value="Unassembled WGS sequence"/>
</dbReference>
<feature type="transmembrane region" description="Helical" evidence="1">
    <location>
        <begin position="21"/>
        <end position="47"/>
    </location>
</feature>
<evidence type="ECO:0000313" key="2">
    <source>
        <dbReference type="EMBL" id="AJE14977.1"/>
    </source>
</evidence>
<reference evidence="2 4" key="3">
    <citation type="journal article" name="Genome Announc.">
        <title>Complete Genome Sequence of Pseudomonas balearica DSM 6083T.</title>
        <authorList>
            <person name="Bennasar-Figueras A."/>
            <person name="Salva-Serra F."/>
            <person name="Jaen-Luchoro D."/>
            <person name="Segui C."/>
            <person name="Aliaga F."/>
            <person name="Busquets A."/>
            <person name="Gomila M."/>
            <person name="Moore E.R."/>
            <person name="Lalucat J."/>
        </authorList>
    </citation>
    <scope>NUCLEOTIDE SEQUENCE [LARGE SCALE GENOMIC DNA]</scope>
    <source>
        <strain evidence="4">DSM 6083</strain>
        <strain evidence="2">DSM6083</strain>
    </source>
</reference>
<organism evidence="2 4">
    <name type="scientific">Stutzerimonas balearica DSM 6083</name>
    <dbReference type="NCBI Taxonomy" id="1123016"/>
    <lineage>
        <taxon>Bacteria</taxon>
        <taxon>Pseudomonadati</taxon>
        <taxon>Pseudomonadota</taxon>
        <taxon>Gammaproteobacteria</taxon>
        <taxon>Pseudomonadales</taxon>
        <taxon>Pseudomonadaceae</taxon>
        <taxon>Stutzerimonas</taxon>
    </lineage>
</organism>
<evidence type="ECO:0000313" key="3">
    <source>
        <dbReference type="EMBL" id="SDM20655.1"/>
    </source>
</evidence>
<reference evidence="4" key="1">
    <citation type="submission" date="2014-03" db="EMBL/GenBank/DDBJ databases">
        <title>Complete genome of Pseudomonas balearica DSM 6083T, a sewage water isolate from an enrichment with 2-methylnaphthalene.</title>
        <authorList>
            <person name="Salva-Serra F."/>
            <person name="Jaen-Luchoro D."/>
            <person name="Busquets A."/>
            <person name="Pena A."/>
            <person name="Gomila M."/>
            <person name="Bosch R."/>
            <person name="Nogales B."/>
            <person name="Garcia-Valdes E."/>
            <person name="Lalucat J."/>
            <person name="Bennasar A."/>
        </authorList>
    </citation>
    <scope>NUCLEOTIDE SEQUENCE [LARGE SCALE GENOMIC DNA]</scope>
    <source>
        <strain evidence="4">DSM 6083</strain>
    </source>
</reference>
<proteinExistence type="predicted"/>
<keyword evidence="1" id="KW-0472">Membrane</keyword>
<dbReference type="EMBL" id="FNHO01000003">
    <property type="protein sequence ID" value="SDM20655.1"/>
    <property type="molecule type" value="Genomic_DNA"/>
</dbReference>
<evidence type="ECO:0000313" key="4">
    <source>
        <dbReference type="Proteomes" id="UP000031271"/>
    </source>
</evidence>
<dbReference type="Proteomes" id="UP000031271">
    <property type="component" value="Chromosome"/>
</dbReference>
<reference evidence="3 5" key="2">
    <citation type="submission" date="2016-10" db="EMBL/GenBank/DDBJ databases">
        <authorList>
            <person name="Varghese N."/>
            <person name="Submissions S."/>
        </authorList>
    </citation>
    <scope>NUCLEOTIDE SEQUENCE [LARGE SCALE GENOMIC DNA]</scope>
    <source>
        <strain evidence="3 5">DSM 6083</strain>
    </source>
</reference>
<name>A0A8D4C157_9GAMM</name>
<evidence type="ECO:0000256" key="1">
    <source>
        <dbReference type="SAM" id="Phobius"/>
    </source>
</evidence>
<gene>
    <name evidence="2" type="ORF">CL52_07925</name>
    <name evidence="3" type="ORF">SAMN05660875_10316</name>
</gene>
<dbReference type="AlphaFoldDB" id="A0A8D4C157"/>
<feature type="transmembrane region" description="Helical" evidence="1">
    <location>
        <begin position="59"/>
        <end position="78"/>
    </location>
</feature>
<keyword evidence="5" id="KW-1185">Reference proteome</keyword>
<sequence length="102" mass="10801">MRVPDSFDARRLRPRRRCSAWVRLAGLLALTLCCAGLLLTATGLAALAGQASAELAADAGGPLTAIGLALLLVGLLLWRRIRRSGKRSGELCLSPGLLKKRP</sequence>
<accession>A0A8D4C157</accession>
<evidence type="ECO:0008006" key="6">
    <source>
        <dbReference type="Google" id="ProtNLM"/>
    </source>
</evidence>
<dbReference type="RefSeq" id="WP_043219623.1">
    <property type="nucleotide sequence ID" value="NZ_CP007511.1"/>
</dbReference>
<dbReference type="KEGG" id="pbm:CL52_07925"/>